<feature type="region of interest" description="Disordered" evidence="1">
    <location>
        <begin position="134"/>
        <end position="186"/>
    </location>
</feature>
<comment type="caution">
    <text evidence="3">The sequence shown here is derived from an EMBL/GenBank/DDBJ whole genome shotgun (WGS) entry which is preliminary data.</text>
</comment>
<protein>
    <submittedName>
        <fullName evidence="3">Uncharacterized protein</fullName>
    </submittedName>
</protein>
<sequence length="270" mass="30102">MTTPQNEPNVKFVQNANVVFFFTVIGGLASLVSIYGGYLYFSPPAQTYSASGFIIDANGQRIPRAHFSYSIDRKTYIPDSSDASGGYKIQMQAREIVPVHFICRHGKESIDTSIKLVNPDNIFQNIVLVRSNNGRKKTIDHTSQERKNKKPEIQDEGTTQENLTTETKAPQISEMPDATAATSPPLPEYVLIPTNNGTEIPYYSDNITINSRVSPAGFLDHQTPLTTLFIPTESDTRSILFSFFSKDLNRPAKGWIKLENLSPRTHKSSP</sequence>
<dbReference type="Proteomes" id="UP001319180">
    <property type="component" value="Unassembled WGS sequence"/>
</dbReference>
<gene>
    <name evidence="3" type="ORF">KK078_21830</name>
</gene>
<accession>A0AAP2DBY6</accession>
<evidence type="ECO:0000313" key="4">
    <source>
        <dbReference type="Proteomes" id="UP001319180"/>
    </source>
</evidence>
<dbReference type="RefSeq" id="WP_254092444.1">
    <property type="nucleotide sequence ID" value="NZ_JAHESC010000037.1"/>
</dbReference>
<keyword evidence="4" id="KW-1185">Reference proteome</keyword>
<organism evidence="3 4">
    <name type="scientific">Dawidia soli</name>
    <dbReference type="NCBI Taxonomy" id="2782352"/>
    <lineage>
        <taxon>Bacteria</taxon>
        <taxon>Pseudomonadati</taxon>
        <taxon>Bacteroidota</taxon>
        <taxon>Cytophagia</taxon>
        <taxon>Cytophagales</taxon>
        <taxon>Chryseotaleaceae</taxon>
        <taxon>Dawidia</taxon>
    </lineage>
</organism>
<dbReference type="EMBL" id="JAHESC010000037">
    <property type="protein sequence ID" value="MBT1689221.1"/>
    <property type="molecule type" value="Genomic_DNA"/>
</dbReference>
<keyword evidence="2" id="KW-0812">Transmembrane</keyword>
<evidence type="ECO:0000256" key="1">
    <source>
        <dbReference type="SAM" id="MobiDB-lite"/>
    </source>
</evidence>
<evidence type="ECO:0000256" key="2">
    <source>
        <dbReference type="SAM" id="Phobius"/>
    </source>
</evidence>
<feature type="compositionally biased region" description="Basic and acidic residues" evidence="1">
    <location>
        <begin position="137"/>
        <end position="153"/>
    </location>
</feature>
<proteinExistence type="predicted"/>
<dbReference type="AlphaFoldDB" id="A0AAP2DBY6"/>
<reference evidence="3 4" key="1">
    <citation type="submission" date="2021-05" db="EMBL/GenBank/DDBJ databases">
        <title>A Polyphasic approach of four new species of the genus Ohtaekwangia: Ohtaekwangia histidinii sp. nov., Ohtaekwangia cretensis sp. nov., Ohtaekwangia indiensis sp. nov., Ohtaekwangia reichenbachii sp. nov. from diverse environment.</title>
        <authorList>
            <person name="Octaviana S."/>
        </authorList>
    </citation>
    <scope>NUCLEOTIDE SEQUENCE [LARGE SCALE GENOMIC DNA]</scope>
    <source>
        <strain evidence="3 4">PWU37</strain>
    </source>
</reference>
<feature type="compositionally biased region" description="Polar residues" evidence="1">
    <location>
        <begin position="156"/>
        <end position="170"/>
    </location>
</feature>
<keyword evidence="2" id="KW-1133">Transmembrane helix</keyword>
<name>A0AAP2DBY6_9BACT</name>
<keyword evidence="2" id="KW-0472">Membrane</keyword>
<evidence type="ECO:0000313" key="3">
    <source>
        <dbReference type="EMBL" id="MBT1689221.1"/>
    </source>
</evidence>
<feature type="transmembrane region" description="Helical" evidence="2">
    <location>
        <begin position="20"/>
        <end position="41"/>
    </location>
</feature>